<accession>A0A2S5GA20</accession>
<reference evidence="1 2" key="1">
    <citation type="submission" date="2018-02" db="EMBL/GenBank/DDBJ databases">
        <title>Jeotgalibacillus proteolyticum sp. nov. a protease producing bacterium isolated from ocean sediments of Laizhou Bay.</title>
        <authorList>
            <person name="Li Y."/>
        </authorList>
    </citation>
    <scope>NUCLEOTIDE SEQUENCE [LARGE SCALE GENOMIC DNA]</scope>
    <source>
        <strain evidence="1 2">22-7</strain>
    </source>
</reference>
<sequence>MSIDSIINELQSLSKKASSPEQLDDLYADLMIRMEKKFKIPDVITGEWEQENKPVSTVYRLIASSRLMET</sequence>
<dbReference type="AlphaFoldDB" id="A0A2S5GA20"/>
<evidence type="ECO:0000313" key="2">
    <source>
        <dbReference type="Proteomes" id="UP000239047"/>
    </source>
</evidence>
<proteinExistence type="predicted"/>
<dbReference type="RefSeq" id="WP_104058756.1">
    <property type="nucleotide sequence ID" value="NZ_PREZ01000005.1"/>
</dbReference>
<dbReference type="EMBL" id="PREZ01000005">
    <property type="protein sequence ID" value="PPA69763.1"/>
    <property type="molecule type" value="Genomic_DNA"/>
</dbReference>
<comment type="caution">
    <text evidence="1">The sequence shown here is derived from an EMBL/GenBank/DDBJ whole genome shotgun (WGS) entry which is preliminary data.</text>
</comment>
<dbReference type="Proteomes" id="UP000239047">
    <property type="component" value="Unassembled WGS sequence"/>
</dbReference>
<evidence type="ECO:0000313" key="1">
    <source>
        <dbReference type="EMBL" id="PPA69763.1"/>
    </source>
</evidence>
<organism evidence="1 2">
    <name type="scientific">Jeotgalibacillus proteolyticus</name>
    <dbReference type="NCBI Taxonomy" id="2082395"/>
    <lineage>
        <taxon>Bacteria</taxon>
        <taxon>Bacillati</taxon>
        <taxon>Bacillota</taxon>
        <taxon>Bacilli</taxon>
        <taxon>Bacillales</taxon>
        <taxon>Caryophanaceae</taxon>
        <taxon>Jeotgalibacillus</taxon>
    </lineage>
</organism>
<name>A0A2S5GA20_9BACL</name>
<dbReference type="OrthoDB" id="2903742at2"/>
<protein>
    <submittedName>
        <fullName evidence="1">Uncharacterized protein</fullName>
    </submittedName>
</protein>
<gene>
    <name evidence="1" type="ORF">C4B60_14600</name>
</gene>
<keyword evidence="2" id="KW-1185">Reference proteome</keyword>